<evidence type="ECO:0000256" key="1">
    <source>
        <dbReference type="SAM" id="MobiDB-lite"/>
    </source>
</evidence>
<dbReference type="EMBL" id="BGZK01000779">
    <property type="protein sequence ID" value="GBP60112.1"/>
    <property type="molecule type" value="Genomic_DNA"/>
</dbReference>
<feature type="compositionally biased region" description="Basic residues" evidence="1">
    <location>
        <begin position="1"/>
        <end position="12"/>
    </location>
</feature>
<organism evidence="2 3">
    <name type="scientific">Eumeta variegata</name>
    <name type="common">Bagworm moth</name>
    <name type="synonym">Eumeta japonica</name>
    <dbReference type="NCBI Taxonomy" id="151549"/>
    <lineage>
        <taxon>Eukaryota</taxon>
        <taxon>Metazoa</taxon>
        <taxon>Ecdysozoa</taxon>
        <taxon>Arthropoda</taxon>
        <taxon>Hexapoda</taxon>
        <taxon>Insecta</taxon>
        <taxon>Pterygota</taxon>
        <taxon>Neoptera</taxon>
        <taxon>Endopterygota</taxon>
        <taxon>Lepidoptera</taxon>
        <taxon>Glossata</taxon>
        <taxon>Ditrysia</taxon>
        <taxon>Tineoidea</taxon>
        <taxon>Psychidae</taxon>
        <taxon>Oiketicinae</taxon>
        <taxon>Eumeta</taxon>
    </lineage>
</organism>
<feature type="region of interest" description="Disordered" evidence="1">
    <location>
        <begin position="122"/>
        <end position="163"/>
    </location>
</feature>
<sequence length="191" mass="21682">MVKFTQRKRKSRKSDTLATKPQDGDRRIRVCAYFTKLEITSGVVGHQVGTKFLRLMYNRHNLQKKIVLNFISVAHQNPYLLQARRKELRSNNIVDRSPWLAKIPLKLAHVWSTTFQRSVLEADPAGAHPRNKSRVGGSRRVDGAVSRSEHGTNDMASPHGEHCTVPRTLVHARSLTRNGPHHGEHSHTVTH</sequence>
<comment type="caution">
    <text evidence="2">The sequence shown here is derived from an EMBL/GenBank/DDBJ whole genome shotgun (WGS) entry which is preliminary data.</text>
</comment>
<name>A0A4C1XAY6_EUMVA</name>
<gene>
    <name evidence="2" type="ORF">EVAR_31373_1</name>
</gene>
<keyword evidence="3" id="KW-1185">Reference proteome</keyword>
<accession>A0A4C1XAY6</accession>
<reference evidence="2 3" key="1">
    <citation type="journal article" date="2019" name="Commun. Biol.">
        <title>The bagworm genome reveals a unique fibroin gene that provides high tensile strength.</title>
        <authorList>
            <person name="Kono N."/>
            <person name="Nakamura H."/>
            <person name="Ohtoshi R."/>
            <person name="Tomita M."/>
            <person name="Numata K."/>
            <person name="Arakawa K."/>
        </authorList>
    </citation>
    <scope>NUCLEOTIDE SEQUENCE [LARGE SCALE GENOMIC DNA]</scope>
</reference>
<evidence type="ECO:0000313" key="2">
    <source>
        <dbReference type="EMBL" id="GBP60112.1"/>
    </source>
</evidence>
<feature type="region of interest" description="Disordered" evidence="1">
    <location>
        <begin position="1"/>
        <end position="21"/>
    </location>
</feature>
<protein>
    <submittedName>
        <fullName evidence="2">Uncharacterized protein</fullName>
    </submittedName>
</protein>
<proteinExistence type="predicted"/>
<dbReference type="Proteomes" id="UP000299102">
    <property type="component" value="Unassembled WGS sequence"/>
</dbReference>
<evidence type="ECO:0000313" key="3">
    <source>
        <dbReference type="Proteomes" id="UP000299102"/>
    </source>
</evidence>
<feature type="compositionally biased region" description="Basic and acidic residues" evidence="1">
    <location>
        <begin position="139"/>
        <end position="152"/>
    </location>
</feature>
<dbReference type="AlphaFoldDB" id="A0A4C1XAY6"/>